<accession>A0A3N0FPV6</accession>
<dbReference type="Proteomes" id="UP000276061">
    <property type="component" value="Unassembled WGS sequence"/>
</dbReference>
<evidence type="ECO:0000313" key="1">
    <source>
        <dbReference type="EMBL" id="RNM02092.1"/>
    </source>
</evidence>
<reference evidence="1 2" key="1">
    <citation type="submission" date="2018-11" db="EMBL/GenBank/DDBJ databases">
        <title>Characterization of surface water Dickeya isolates.</title>
        <authorList>
            <person name="Van Gijsegem F."/>
            <person name="Pedron J."/>
        </authorList>
    </citation>
    <scope>NUCLEOTIDE SEQUENCE [LARGE SCALE GENOMIC DNA]</scope>
    <source>
        <strain evidence="1 2">FVG1-MFV-O17</strain>
    </source>
</reference>
<sequence length="44" mass="5257">MDALGMLARWWRWQPSELEALPIDELETWLDIASEQIRRENGDD</sequence>
<name>A0A3N0FPV6_9GAMM</name>
<comment type="caution">
    <text evidence="1">The sequence shown here is derived from an EMBL/GenBank/DDBJ whole genome shotgun (WGS) entry which is preliminary data.</text>
</comment>
<dbReference type="AlphaFoldDB" id="A0A3N0FPV6"/>
<dbReference type="EMBL" id="RJLR01000059">
    <property type="protein sequence ID" value="RNM02092.1"/>
    <property type="molecule type" value="Genomic_DNA"/>
</dbReference>
<evidence type="ECO:0000313" key="2">
    <source>
        <dbReference type="Proteomes" id="UP000276061"/>
    </source>
</evidence>
<organism evidence="1 2">
    <name type="scientific">Dickeya undicola</name>
    <dbReference type="NCBI Taxonomy" id="1577887"/>
    <lineage>
        <taxon>Bacteria</taxon>
        <taxon>Pseudomonadati</taxon>
        <taxon>Pseudomonadota</taxon>
        <taxon>Gammaproteobacteria</taxon>
        <taxon>Enterobacterales</taxon>
        <taxon>Pectobacteriaceae</taxon>
        <taxon>Dickeya</taxon>
    </lineage>
</organism>
<proteinExistence type="predicted"/>
<gene>
    <name evidence="1" type="ORF">EF878_20490</name>
</gene>
<protein>
    <submittedName>
        <fullName evidence="1">GpE family phage tail protein</fullName>
    </submittedName>
</protein>